<feature type="site" description="Contributes to substrate recognition" evidence="1">
    <location>
        <position position="100"/>
    </location>
</feature>
<evidence type="ECO:0000313" key="4">
    <source>
        <dbReference type="Proteomes" id="UP000542742"/>
    </source>
</evidence>
<protein>
    <submittedName>
        <fullName evidence="3">D-glycero-D-manno-heptose 1,7-bisphosphate phosphatase</fullName>
        <ecNumber evidence="3">3.1.3.82</ecNumber>
        <ecNumber evidence="3">3.1.3.83</ecNumber>
    </submittedName>
</protein>
<keyword evidence="4" id="KW-1185">Reference proteome</keyword>
<evidence type="ECO:0000313" key="3">
    <source>
        <dbReference type="EMBL" id="MBB4693348.1"/>
    </source>
</evidence>
<keyword evidence="2" id="KW-0479">Metal-binding</keyword>
<comment type="cofactor">
    <cofactor evidence="2">
        <name>Mg(2+)</name>
        <dbReference type="ChEBI" id="CHEBI:18420"/>
    </cofactor>
</comment>
<dbReference type="SUPFAM" id="SSF56784">
    <property type="entry name" value="HAD-like"/>
    <property type="match status" value="1"/>
</dbReference>
<feature type="binding site" evidence="2">
    <location>
        <position position="99"/>
    </location>
    <ligand>
        <name>Zn(2+)</name>
        <dbReference type="ChEBI" id="CHEBI:29105"/>
    </ligand>
</feature>
<gene>
    <name evidence="3" type="ORF">BKA14_003496</name>
</gene>
<dbReference type="EC" id="3.1.3.82" evidence="3"/>
<dbReference type="NCBIfam" id="TIGR01662">
    <property type="entry name" value="HAD-SF-IIIA"/>
    <property type="match status" value="1"/>
</dbReference>
<dbReference type="InterPro" id="IPR036412">
    <property type="entry name" value="HAD-like_sf"/>
</dbReference>
<feature type="site" description="Stabilizes the phosphoryl group" evidence="1">
    <location>
        <position position="101"/>
    </location>
</feature>
<dbReference type="EC" id="3.1.3.83" evidence="3"/>
<dbReference type="Proteomes" id="UP000542742">
    <property type="component" value="Unassembled WGS sequence"/>
</dbReference>
<feature type="binding site" evidence="2">
    <location>
        <position position="126"/>
    </location>
    <ligand>
        <name>Mg(2+)</name>
        <dbReference type="ChEBI" id="CHEBI:18420"/>
    </ligand>
</feature>
<feature type="binding site" evidence="2">
    <location>
        <position position="97"/>
    </location>
    <ligand>
        <name>Zn(2+)</name>
        <dbReference type="ChEBI" id="CHEBI:29105"/>
    </ligand>
</feature>
<comment type="cofactor">
    <cofactor evidence="2">
        <name>Zn(2+)</name>
        <dbReference type="ChEBI" id="CHEBI:29105"/>
    </cofactor>
</comment>
<reference evidence="3 4" key="1">
    <citation type="submission" date="2020-08" db="EMBL/GenBank/DDBJ databases">
        <title>Sequencing the genomes of 1000 actinobacteria strains.</title>
        <authorList>
            <person name="Klenk H.-P."/>
        </authorList>
    </citation>
    <scope>NUCLEOTIDE SEQUENCE [LARGE SCALE GENOMIC DNA]</scope>
    <source>
        <strain evidence="3 4">DSM 45518</strain>
    </source>
</reference>
<evidence type="ECO:0000256" key="2">
    <source>
        <dbReference type="PIRSR" id="PIRSR004682-4"/>
    </source>
</evidence>
<dbReference type="Pfam" id="PF13242">
    <property type="entry name" value="Hydrolase_like"/>
    <property type="match status" value="1"/>
</dbReference>
<dbReference type="Gene3D" id="3.40.50.1000">
    <property type="entry name" value="HAD superfamily/HAD-like"/>
    <property type="match status" value="1"/>
</dbReference>
<accession>A0A7W7CU59</accession>
<evidence type="ECO:0000256" key="1">
    <source>
        <dbReference type="PIRSR" id="PIRSR004682-3"/>
    </source>
</evidence>
<dbReference type="AlphaFoldDB" id="A0A7W7CU59"/>
<keyword evidence="2" id="KW-0862">Zinc</keyword>
<dbReference type="PANTHER" id="PTHR42891:SF1">
    <property type="entry name" value="D-GLYCERO-BETA-D-MANNO-HEPTOSE-1,7-BISPHOSPHATE 7-PHOSPHATASE"/>
    <property type="match status" value="1"/>
</dbReference>
<name>A0A7W7CU59_9ACTN</name>
<feature type="binding site" evidence="2">
    <location>
        <position position="91"/>
    </location>
    <ligand>
        <name>Zn(2+)</name>
        <dbReference type="ChEBI" id="CHEBI:29105"/>
    </ligand>
</feature>
<feature type="binding site" evidence="2">
    <location>
        <position position="89"/>
    </location>
    <ligand>
        <name>Zn(2+)</name>
        <dbReference type="ChEBI" id="CHEBI:29105"/>
    </ligand>
</feature>
<dbReference type="PIRSF" id="PIRSF004682">
    <property type="entry name" value="GmhB"/>
    <property type="match status" value="1"/>
</dbReference>
<sequence length="150" mass="15800">MTLVPAVFFDLGGTLLALDGDEIARDERGRVTVLPGVRERLAVLAGSPVFVVTNQAGVAEGTLTERQLQADLAQLSQATGGAVTDWAACTHRRDAGCVCRKPRTGLVEGLARTHGIDLTRSTMVGDSPADQQMAVAAGMARFVWAADYFG</sequence>
<dbReference type="InterPro" id="IPR006549">
    <property type="entry name" value="HAD-SF_hydro_IIIA"/>
</dbReference>
<dbReference type="InterPro" id="IPR023214">
    <property type="entry name" value="HAD_sf"/>
</dbReference>
<proteinExistence type="predicted"/>
<dbReference type="EMBL" id="JACHMF010000001">
    <property type="protein sequence ID" value="MBB4693348.1"/>
    <property type="molecule type" value="Genomic_DNA"/>
</dbReference>
<keyword evidence="2" id="KW-0460">Magnesium</keyword>
<comment type="caution">
    <text evidence="3">The sequence shown here is derived from an EMBL/GenBank/DDBJ whole genome shotgun (WGS) entry which is preliminary data.</text>
</comment>
<organism evidence="3 4">
    <name type="scientific">Paractinoplanes abujensis</name>
    <dbReference type="NCBI Taxonomy" id="882441"/>
    <lineage>
        <taxon>Bacteria</taxon>
        <taxon>Bacillati</taxon>
        <taxon>Actinomycetota</taxon>
        <taxon>Actinomycetes</taxon>
        <taxon>Micromonosporales</taxon>
        <taxon>Micromonosporaceae</taxon>
        <taxon>Paractinoplanes</taxon>
    </lineage>
</organism>
<keyword evidence="3" id="KW-0378">Hydrolase</keyword>
<dbReference type="GO" id="GO:0005975">
    <property type="term" value="P:carbohydrate metabolic process"/>
    <property type="evidence" value="ECO:0007669"/>
    <property type="project" value="InterPro"/>
</dbReference>
<dbReference type="InterPro" id="IPR004446">
    <property type="entry name" value="Heptose_bisP_phosphatase"/>
</dbReference>
<dbReference type="PANTHER" id="PTHR42891">
    <property type="entry name" value="D-GLYCERO-BETA-D-MANNO-HEPTOSE-1,7-BISPHOSPHATE 7-PHOSPHATASE"/>
    <property type="match status" value="1"/>
</dbReference>
<feature type="binding site" evidence="2">
    <location>
        <position position="10"/>
    </location>
    <ligand>
        <name>Mg(2+)</name>
        <dbReference type="ChEBI" id="CHEBI:18420"/>
    </ligand>
</feature>
<feature type="site" description="Stabilizes the phosphoryl group" evidence="1">
    <location>
        <position position="53"/>
    </location>
</feature>
<dbReference type="GO" id="GO:0034200">
    <property type="term" value="F:D-glycero-beta-D-manno-heptose 1,7-bisphosphate 7-phosphatase activity"/>
    <property type="evidence" value="ECO:0007669"/>
    <property type="project" value="UniProtKB-EC"/>
</dbReference>
<dbReference type="GO" id="GO:0046872">
    <property type="term" value="F:metal ion binding"/>
    <property type="evidence" value="ECO:0007669"/>
    <property type="project" value="UniProtKB-KW"/>
</dbReference>
<dbReference type="RefSeq" id="WP_184951979.1">
    <property type="nucleotide sequence ID" value="NZ_BOMC01000080.1"/>
</dbReference>